<evidence type="ECO:0000256" key="1">
    <source>
        <dbReference type="SAM" id="MobiDB-lite"/>
    </source>
</evidence>
<feature type="region of interest" description="Disordered" evidence="1">
    <location>
        <begin position="45"/>
        <end position="72"/>
    </location>
</feature>
<proteinExistence type="predicted"/>
<accession>A0ABW6SY31</accession>
<evidence type="ECO:0000313" key="2">
    <source>
        <dbReference type="EMBL" id="MFF3669926.1"/>
    </source>
</evidence>
<dbReference type="RefSeq" id="WP_387416200.1">
    <property type="nucleotide sequence ID" value="NZ_JBIASD010000025.1"/>
</dbReference>
<protein>
    <submittedName>
        <fullName evidence="2">Uncharacterized protein</fullName>
    </submittedName>
</protein>
<keyword evidence="3" id="KW-1185">Reference proteome</keyword>
<dbReference type="EMBL" id="JBIASD010000025">
    <property type="protein sequence ID" value="MFF3669926.1"/>
    <property type="molecule type" value="Genomic_DNA"/>
</dbReference>
<dbReference type="Proteomes" id="UP001602013">
    <property type="component" value="Unassembled WGS sequence"/>
</dbReference>
<gene>
    <name evidence="2" type="ORF">ACFYXI_30500</name>
</gene>
<organism evidence="2 3">
    <name type="scientific">Microtetraspora malaysiensis</name>
    <dbReference type="NCBI Taxonomy" id="161358"/>
    <lineage>
        <taxon>Bacteria</taxon>
        <taxon>Bacillati</taxon>
        <taxon>Actinomycetota</taxon>
        <taxon>Actinomycetes</taxon>
        <taxon>Streptosporangiales</taxon>
        <taxon>Streptosporangiaceae</taxon>
        <taxon>Microtetraspora</taxon>
    </lineage>
</organism>
<name>A0ABW6SY31_9ACTN</name>
<comment type="caution">
    <text evidence="2">The sequence shown here is derived from an EMBL/GenBank/DDBJ whole genome shotgun (WGS) entry which is preliminary data.</text>
</comment>
<reference evidence="2 3" key="1">
    <citation type="submission" date="2024-10" db="EMBL/GenBank/DDBJ databases">
        <title>The Natural Products Discovery Center: Release of the First 8490 Sequenced Strains for Exploring Actinobacteria Biosynthetic Diversity.</title>
        <authorList>
            <person name="Kalkreuter E."/>
            <person name="Kautsar S.A."/>
            <person name="Yang D."/>
            <person name="Bader C.D."/>
            <person name="Teijaro C.N."/>
            <person name="Fluegel L."/>
            <person name="Davis C.M."/>
            <person name="Simpson J.R."/>
            <person name="Lauterbach L."/>
            <person name="Steele A.D."/>
            <person name="Gui C."/>
            <person name="Meng S."/>
            <person name="Li G."/>
            <person name="Viehrig K."/>
            <person name="Ye F."/>
            <person name="Su P."/>
            <person name="Kiefer A.F."/>
            <person name="Nichols A."/>
            <person name="Cepeda A.J."/>
            <person name="Yan W."/>
            <person name="Fan B."/>
            <person name="Jiang Y."/>
            <person name="Adhikari A."/>
            <person name="Zheng C.-J."/>
            <person name="Schuster L."/>
            <person name="Cowan T.M."/>
            <person name="Smanski M.J."/>
            <person name="Chevrette M.G."/>
            <person name="De Carvalho L.P.S."/>
            <person name="Shen B."/>
        </authorList>
    </citation>
    <scope>NUCLEOTIDE SEQUENCE [LARGE SCALE GENOMIC DNA]</scope>
    <source>
        <strain evidence="2 3">NPDC002173</strain>
    </source>
</reference>
<evidence type="ECO:0000313" key="3">
    <source>
        <dbReference type="Proteomes" id="UP001602013"/>
    </source>
</evidence>
<sequence length="90" mass="9997">MPRRVRSARAPRFQPSSMAPWDLLNDFDLWRNIVWELSEELLGTPEHDGSRSVPIDYDATGSGTDARASGLQPSDYGGDFLVPVSYRVSG</sequence>